<gene>
    <name evidence="2" type="ORF">L202_06194</name>
</gene>
<accession>A0A1E3HIU5</accession>
<dbReference type="Gene3D" id="2.60.120.260">
    <property type="entry name" value="Galactose-binding domain-like"/>
    <property type="match status" value="2"/>
</dbReference>
<sequence length="373" mass="39872">MTTVNNVTFDDFDPLLVFSDYSQWWTPDPSEHPEWYNSTSQDTGVNWHEATVHYATEQGASFALNFTSPAIYIYGIAGPSSTNYTISLDGTTTSHSLSGNNSDTSVDDGRTLLWSQSGLETGKVHQVELTNEGSGVGVDLVVLEVDVGQKAKNTTVDNTSGDILYSSNWSSNDGNFYNGSSSYTSGSGNSLTFNFTGSALYIFGDQVNDHGVFSLYFNSSSTPFFTPSGRSGCQVANDQVEKSCEKLDSLKAFVGGLPAGDHQVEIVNEGQDTYFDFDYLVYTTPEQYPSFTLDATCANGICGDSSSANSTASASESASSSAASSTSTGDSGSSSSGAMRMGVDGLAGWMMLGWIGIWGWRRMTSAWACDYNL</sequence>
<comment type="caution">
    <text evidence="2">The sequence shown here is derived from an EMBL/GenBank/DDBJ whole genome shotgun (WGS) entry which is preliminary data.</text>
</comment>
<name>A0A1E3HIU5_9TREE</name>
<dbReference type="GeneID" id="30157503"/>
<evidence type="ECO:0000256" key="1">
    <source>
        <dbReference type="SAM" id="MobiDB-lite"/>
    </source>
</evidence>
<protein>
    <submittedName>
        <fullName evidence="2">Uncharacterized protein</fullName>
    </submittedName>
</protein>
<dbReference type="EMBL" id="AWGJ01000009">
    <property type="protein sequence ID" value="ODN76263.1"/>
    <property type="molecule type" value="Genomic_DNA"/>
</dbReference>
<dbReference type="Proteomes" id="UP000094065">
    <property type="component" value="Unassembled WGS sequence"/>
</dbReference>
<dbReference type="RefSeq" id="XP_018991794.1">
    <property type="nucleotide sequence ID" value="XM_019140643.1"/>
</dbReference>
<proteinExistence type="predicted"/>
<organism evidence="2 3">
    <name type="scientific">Cryptococcus amylolentus CBS 6039</name>
    <dbReference type="NCBI Taxonomy" id="1295533"/>
    <lineage>
        <taxon>Eukaryota</taxon>
        <taxon>Fungi</taxon>
        <taxon>Dikarya</taxon>
        <taxon>Basidiomycota</taxon>
        <taxon>Agaricomycotina</taxon>
        <taxon>Tremellomycetes</taxon>
        <taxon>Tremellales</taxon>
        <taxon>Cryptococcaceae</taxon>
        <taxon>Cryptococcus</taxon>
    </lineage>
</organism>
<dbReference type="AlphaFoldDB" id="A0A1E3HIU5"/>
<reference evidence="2 3" key="1">
    <citation type="submission" date="2016-06" db="EMBL/GenBank/DDBJ databases">
        <title>Evolution of pathogenesis and genome organization in the Tremellales.</title>
        <authorList>
            <person name="Cuomo C."/>
            <person name="Litvintseva A."/>
            <person name="Heitman J."/>
            <person name="Chen Y."/>
            <person name="Sun S."/>
            <person name="Springer D."/>
            <person name="Dromer F."/>
            <person name="Young S."/>
            <person name="Zeng Q."/>
            <person name="Chapman S."/>
            <person name="Gujja S."/>
            <person name="Saif S."/>
            <person name="Birren B."/>
        </authorList>
    </citation>
    <scope>NUCLEOTIDE SEQUENCE [LARGE SCALE GENOMIC DNA]</scope>
    <source>
        <strain evidence="2 3">CBS 6039</strain>
    </source>
</reference>
<dbReference type="OrthoDB" id="2563669at2759"/>
<evidence type="ECO:0000313" key="3">
    <source>
        <dbReference type="Proteomes" id="UP000094065"/>
    </source>
</evidence>
<dbReference type="STRING" id="1295533.A0A1E3HIU5"/>
<evidence type="ECO:0000313" key="2">
    <source>
        <dbReference type="EMBL" id="ODN76263.1"/>
    </source>
</evidence>
<keyword evidence="3" id="KW-1185">Reference proteome</keyword>
<feature type="region of interest" description="Disordered" evidence="1">
    <location>
        <begin position="317"/>
        <end position="337"/>
    </location>
</feature>